<dbReference type="InterPro" id="IPR036086">
    <property type="entry name" value="ParB/Sulfiredoxin_sf"/>
</dbReference>
<sequence length="37" mass="4188">MDVKILEDGTFQIVNGHHRWWAAKQVGITTVPVKVVN</sequence>
<organism evidence="2 3">
    <name type="scientific">Paenibacillus oenotherae</name>
    <dbReference type="NCBI Taxonomy" id="1435645"/>
    <lineage>
        <taxon>Bacteria</taxon>
        <taxon>Bacillati</taxon>
        <taxon>Bacillota</taxon>
        <taxon>Bacilli</taxon>
        <taxon>Bacillales</taxon>
        <taxon>Paenibacillaceae</taxon>
        <taxon>Paenibacillus</taxon>
    </lineage>
</organism>
<comment type="caution">
    <text evidence="2">The sequence shown here is derived from an EMBL/GenBank/DDBJ whole genome shotgun (WGS) entry which is preliminary data.</text>
</comment>
<feature type="domain" description="ParB-like N-terminal" evidence="1">
    <location>
        <begin position="2"/>
        <end position="37"/>
    </location>
</feature>
<accession>A0ABS7D5X8</accession>
<dbReference type="CDD" id="cd16387">
    <property type="entry name" value="ParB_N_Srx"/>
    <property type="match status" value="1"/>
</dbReference>
<name>A0ABS7D5X8_9BACL</name>
<evidence type="ECO:0000313" key="2">
    <source>
        <dbReference type="EMBL" id="MBW7475183.1"/>
    </source>
</evidence>
<dbReference type="InterPro" id="IPR003115">
    <property type="entry name" value="ParB_N"/>
</dbReference>
<reference evidence="2 3" key="1">
    <citation type="submission" date="2021-07" db="EMBL/GenBank/DDBJ databases">
        <title>Paenibacillus radiodurans sp. nov., isolated from the southeastern edge of Tengger Desert.</title>
        <authorList>
            <person name="Zhang G."/>
        </authorList>
    </citation>
    <scope>NUCLEOTIDE SEQUENCE [LARGE SCALE GENOMIC DNA]</scope>
    <source>
        <strain evidence="2 3">DT7-4</strain>
    </source>
</reference>
<dbReference type="EMBL" id="JAHZIJ010000005">
    <property type="protein sequence ID" value="MBW7475183.1"/>
    <property type="molecule type" value="Genomic_DNA"/>
</dbReference>
<dbReference type="RefSeq" id="WP_219872435.1">
    <property type="nucleotide sequence ID" value="NZ_JAHZIJ010000005.1"/>
</dbReference>
<dbReference type="Pfam" id="PF02195">
    <property type="entry name" value="ParB_N"/>
    <property type="match status" value="1"/>
</dbReference>
<dbReference type="SUPFAM" id="SSF110849">
    <property type="entry name" value="ParB/Sulfiredoxin"/>
    <property type="match status" value="1"/>
</dbReference>
<dbReference type="Proteomes" id="UP000812277">
    <property type="component" value="Unassembled WGS sequence"/>
</dbReference>
<evidence type="ECO:0000313" key="3">
    <source>
        <dbReference type="Proteomes" id="UP000812277"/>
    </source>
</evidence>
<keyword evidence="3" id="KW-1185">Reference proteome</keyword>
<protein>
    <submittedName>
        <fullName evidence="2">ParB/RepB/Spo0J family partition protein</fullName>
    </submittedName>
</protein>
<proteinExistence type="predicted"/>
<gene>
    <name evidence="2" type="ORF">K0T92_10525</name>
</gene>
<evidence type="ECO:0000259" key="1">
    <source>
        <dbReference type="Pfam" id="PF02195"/>
    </source>
</evidence>
<dbReference type="Gene3D" id="3.90.1530.10">
    <property type="entry name" value="Conserved hypothetical protein from pyrococcus furiosus pfu- 392566-001, ParB domain"/>
    <property type="match status" value="1"/>
</dbReference>